<evidence type="ECO:0000256" key="1">
    <source>
        <dbReference type="SAM" id="Phobius"/>
    </source>
</evidence>
<dbReference type="InterPro" id="IPR023391">
    <property type="entry name" value="Prot_translocase_SecE_dom_sf"/>
</dbReference>
<dbReference type="AlphaFoldDB" id="A0A2R7Y756"/>
<dbReference type="Proteomes" id="UP000244093">
    <property type="component" value="Unassembled WGS sequence"/>
</dbReference>
<organism evidence="2 3">
    <name type="scientific">Zestosphaera tikiterensis</name>
    <dbReference type="NCBI Taxonomy" id="1973259"/>
    <lineage>
        <taxon>Archaea</taxon>
        <taxon>Thermoproteota</taxon>
        <taxon>Thermoprotei</taxon>
        <taxon>Desulfurococcales</taxon>
        <taxon>Desulfurococcaceae</taxon>
        <taxon>Zestosphaera</taxon>
    </lineage>
</organism>
<evidence type="ECO:0000313" key="3">
    <source>
        <dbReference type="Proteomes" id="UP000244093"/>
    </source>
</evidence>
<name>A0A2R7Y756_9CREN</name>
<reference evidence="2 3" key="1">
    <citation type="journal article" date="2018" name="Syst. Appl. Microbiol.">
        <title>A new symbiotic nanoarchaeote (Candidatus Nanoclepta minutus) and its host (Zestosphaera tikiterensis gen. nov., sp. nov.) from a New Zealand hot spring.</title>
        <authorList>
            <person name="St John E."/>
            <person name="Liu Y."/>
            <person name="Podar M."/>
            <person name="Stott M.B."/>
            <person name="Meneghin J."/>
            <person name="Chen Z."/>
            <person name="Lagutin K."/>
            <person name="Mitchell K."/>
            <person name="Reysenbach A.L."/>
        </authorList>
    </citation>
    <scope>NUCLEOTIDE SEQUENCE [LARGE SCALE GENOMIC DNA]</scope>
    <source>
        <strain evidence="2">NZ3</strain>
    </source>
</reference>
<evidence type="ECO:0000313" key="2">
    <source>
        <dbReference type="EMBL" id="PUA33373.1"/>
    </source>
</evidence>
<gene>
    <name evidence="2" type="ORF">B7O98_02810</name>
</gene>
<sequence length="59" mass="6681">MKLEEIIAMWRKIVTISEKPEPDEYKTLLKIVFGGLLLVGVVGFLVHYLLVYVQGVSFG</sequence>
<feature type="transmembrane region" description="Helical" evidence="1">
    <location>
        <begin position="31"/>
        <end position="53"/>
    </location>
</feature>
<keyword evidence="1" id="KW-0812">Transmembrane</keyword>
<comment type="caution">
    <text evidence="2">The sequence shown here is derived from an EMBL/GenBank/DDBJ whole genome shotgun (WGS) entry which is preliminary data.</text>
</comment>
<proteinExistence type="predicted"/>
<keyword evidence="1" id="KW-0472">Membrane</keyword>
<accession>A0A2R7Y756</accession>
<dbReference type="EMBL" id="NBVN01000002">
    <property type="protein sequence ID" value="PUA33373.1"/>
    <property type="molecule type" value="Genomic_DNA"/>
</dbReference>
<keyword evidence="1" id="KW-1133">Transmembrane helix</keyword>
<dbReference type="SUPFAM" id="SSF103456">
    <property type="entry name" value="Preprotein translocase SecE subunit"/>
    <property type="match status" value="1"/>
</dbReference>
<evidence type="ECO:0008006" key="4">
    <source>
        <dbReference type="Google" id="ProtNLM"/>
    </source>
</evidence>
<protein>
    <recommendedName>
        <fullName evidence="4">Protein translocase subunit SecE</fullName>
    </recommendedName>
</protein>
<dbReference type="Gene3D" id="1.20.5.820">
    <property type="entry name" value="Preprotein translocase SecE subunit"/>
    <property type="match status" value="1"/>
</dbReference>